<proteinExistence type="inferred from homology"/>
<dbReference type="Pfam" id="PF06013">
    <property type="entry name" value="WXG100"/>
    <property type="match status" value="1"/>
</dbReference>
<evidence type="ECO:0000313" key="3">
    <source>
        <dbReference type="Proteomes" id="UP000297654"/>
    </source>
</evidence>
<comment type="caution">
    <text evidence="2">The sequence shown here is derived from an EMBL/GenBank/DDBJ whole genome shotgun (WGS) entry which is preliminary data.</text>
</comment>
<gene>
    <name evidence="2" type="ORF">E3O10_17145</name>
</gene>
<dbReference type="Gene3D" id="1.10.287.1060">
    <property type="entry name" value="ESAT-6-like"/>
    <property type="match status" value="1"/>
</dbReference>
<dbReference type="InterPro" id="IPR036689">
    <property type="entry name" value="ESAT-6-like_sf"/>
</dbReference>
<dbReference type="RefSeq" id="WP_092112479.1">
    <property type="nucleotide sequence ID" value="NZ_FOCN01000026.1"/>
</dbReference>
<dbReference type="Proteomes" id="UP000297654">
    <property type="component" value="Unassembled WGS sequence"/>
</dbReference>
<accession>A0A1H8LC50</accession>
<dbReference type="EMBL" id="SOFF01000056">
    <property type="protein sequence ID" value="TFB82615.1"/>
    <property type="molecule type" value="Genomic_DNA"/>
</dbReference>
<dbReference type="SUPFAM" id="SSF140453">
    <property type="entry name" value="EsxAB dimer-like"/>
    <property type="match status" value="1"/>
</dbReference>
<sequence length="96" mass="10412">MTSFQVDSEAVQNTASTARGTIARVQADVGDLNAQLTSLEGFWTGQASSAFQGAFAEWRGMHQQLEESLTLLNQALSVAGQQYAETEQANTRLFAR</sequence>
<name>A0A1H8LC50_9MICO</name>
<organism evidence="2 3">
    <name type="scientific">Cryobacterium luteum</name>
    <dbReference type="NCBI Taxonomy" id="1424661"/>
    <lineage>
        <taxon>Bacteria</taxon>
        <taxon>Bacillati</taxon>
        <taxon>Actinomycetota</taxon>
        <taxon>Actinomycetes</taxon>
        <taxon>Micrococcales</taxon>
        <taxon>Microbacteriaceae</taxon>
        <taxon>Cryobacterium</taxon>
    </lineage>
</organism>
<dbReference type="NCBIfam" id="TIGR03930">
    <property type="entry name" value="WXG100_ESAT6"/>
    <property type="match status" value="1"/>
</dbReference>
<protein>
    <recommendedName>
        <fullName evidence="1">ESAT-6-like protein</fullName>
    </recommendedName>
</protein>
<dbReference type="STRING" id="1424661.SAMN05216281_12615"/>
<dbReference type="OrthoDB" id="4231069at2"/>
<dbReference type="InterPro" id="IPR010310">
    <property type="entry name" value="T7SS_ESAT-6-like"/>
</dbReference>
<evidence type="ECO:0000313" key="2">
    <source>
        <dbReference type="EMBL" id="TFB82615.1"/>
    </source>
</evidence>
<dbReference type="AlphaFoldDB" id="A0A1H8LC50"/>
<evidence type="ECO:0000256" key="1">
    <source>
        <dbReference type="RuleBase" id="RU362001"/>
    </source>
</evidence>
<comment type="similarity">
    <text evidence="1">Belongs to the WXG100 family.</text>
</comment>
<keyword evidence="3" id="KW-1185">Reference proteome</keyword>
<reference evidence="2 3" key="1">
    <citation type="submission" date="2019-03" db="EMBL/GenBank/DDBJ databases">
        <title>Genomics of glacier-inhabiting Cryobacterium strains.</title>
        <authorList>
            <person name="Liu Q."/>
            <person name="Xin Y.-H."/>
        </authorList>
    </citation>
    <scope>NUCLEOTIDE SEQUENCE [LARGE SCALE GENOMIC DNA]</scope>
    <source>
        <strain evidence="2 3">Hh15</strain>
    </source>
</reference>